<reference evidence="2" key="2">
    <citation type="submission" date="2016-05" db="EMBL/GenBank/DDBJ databases">
        <title>Comparative analysis highlights variable genome content of wheat rusts and divergence of the mating loci.</title>
        <authorList>
            <person name="Cuomo C.A."/>
            <person name="Bakkeren G."/>
            <person name="Szabo L."/>
            <person name="Khalil H."/>
            <person name="Joly D."/>
            <person name="Goldberg J."/>
            <person name="Young S."/>
            <person name="Zeng Q."/>
            <person name="Fellers J."/>
        </authorList>
    </citation>
    <scope>NUCLEOTIDE SEQUENCE [LARGE SCALE GENOMIC DNA]</scope>
    <source>
        <strain evidence="2">1-1 BBBD Race 1</strain>
    </source>
</reference>
<gene>
    <name evidence="2" type="ORF">PTTG_02089</name>
</gene>
<dbReference type="AlphaFoldDB" id="A0A0C4EMU9"/>
<dbReference type="VEuPathDB" id="FungiDB:PTTG_02089"/>
<evidence type="ECO:0000313" key="4">
    <source>
        <dbReference type="Proteomes" id="UP000005240"/>
    </source>
</evidence>
<reference evidence="3 4" key="3">
    <citation type="journal article" date="2017" name="G3 (Bethesda)">
        <title>Comparative analysis highlights variable genome content of wheat rusts and divergence of the mating loci.</title>
        <authorList>
            <person name="Cuomo C.A."/>
            <person name="Bakkeren G."/>
            <person name="Khalil H.B."/>
            <person name="Panwar V."/>
            <person name="Joly D."/>
            <person name="Linning R."/>
            <person name="Sakthikumar S."/>
            <person name="Song X."/>
            <person name="Adiconis X."/>
            <person name="Fan L."/>
            <person name="Goldberg J.M."/>
            <person name="Levin J.Z."/>
            <person name="Young S."/>
            <person name="Zeng Q."/>
            <person name="Anikster Y."/>
            <person name="Bruce M."/>
            <person name="Wang M."/>
            <person name="Yin C."/>
            <person name="McCallum B."/>
            <person name="Szabo L.J."/>
            <person name="Hulbert S."/>
            <person name="Chen X."/>
            <person name="Fellers J.P."/>
        </authorList>
    </citation>
    <scope>NUCLEOTIDE SEQUENCE</scope>
    <source>
        <strain evidence="3">isolate 1-1 / race 1 (BBBD)</strain>
        <strain evidence="4">Isolate 1-1 / race 1 (BBBD)</strain>
    </source>
</reference>
<evidence type="ECO:0000313" key="2">
    <source>
        <dbReference type="EMBL" id="OAV96066.1"/>
    </source>
</evidence>
<feature type="region of interest" description="Disordered" evidence="1">
    <location>
        <begin position="1"/>
        <end position="24"/>
    </location>
</feature>
<proteinExistence type="predicted"/>
<dbReference type="EnsemblFungi" id="PTTG_02089-t43_1">
    <property type="protein sequence ID" value="PTTG_02089-t43_1-p1"/>
    <property type="gene ID" value="PTTG_02089"/>
</dbReference>
<accession>A0A0C4EMU9</accession>
<dbReference type="Proteomes" id="UP000005240">
    <property type="component" value="Unassembled WGS sequence"/>
</dbReference>
<protein>
    <submittedName>
        <fullName evidence="2 3">Uncharacterized protein</fullName>
    </submittedName>
</protein>
<sequence length="89" mass="9535">MYWPFSAPPRSSVPSSTPSPVLPTPSLPFYPSQAPYPDQAIRSVQAACPEEQTLSAGHCQHQLIRAVLETQPSLADTVLALLPIPSSLP</sequence>
<name>A0A0C4EMU9_PUCT1</name>
<reference evidence="3" key="4">
    <citation type="submission" date="2025-05" db="UniProtKB">
        <authorList>
            <consortium name="EnsemblFungi"/>
        </authorList>
    </citation>
    <scope>IDENTIFICATION</scope>
    <source>
        <strain evidence="3">isolate 1-1 / race 1 (BBBD)</strain>
    </source>
</reference>
<evidence type="ECO:0000313" key="3">
    <source>
        <dbReference type="EnsemblFungi" id="PTTG_02089-t43_1-p1"/>
    </source>
</evidence>
<keyword evidence="4" id="KW-1185">Reference proteome</keyword>
<dbReference type="EMBL" id="ADAS02000022">
    <property type="protein sequence ID" value="OAV96066.1"/>
    <property type="molecule type" value="Genomic_DNA"/>
</dbReference>
<reference evidence="2" key="1">
    <citation type="submission" date="2009-11" db="EMBL/GenBank/DDBJ databases">
        <authorList>
            <consortium name="The Broad Institute Genome Sequencing Platform"/>
            <person name="Ward D."/>
            <person name="Feldgarden M."/>
            <person name="Earl A."/>
            <person name="Young S.K."/>
            <person name="Zeng Q."/>
            <person name="Koehrsen M."/>
            <person name="Alvarado L."/>
            <person name="Berlin A."/>
            <person name="Bochicchio J."/>
            <person name="Borenstein D."/>
            <person name="Chapman S.B."/>
            <person name="Chen Z."/>
            <person name="Engels R."/>
            <person name="Freedman E."/>
            <person name="Gellesch M."/>
            <person name="Goldberg J."/>
            <person name="Griggs A."/>
            <person name="Gujja S."/>
            <person name="Heilman E."/>
            <person name="Heiman D."/>
            <person name="Hepburn T."/>
            <person name="Howarth C."/>
            <person name="Jen D."/>
            <person name="Larson L."/>
            <person name="Lewis B."/>
            <person name="Mehta T."/>
            <person name="Park D."/>
            <person name="Pearson M."/>
            <person name="Roberts A."/>
            <person name="Saif S."/>
            <person name="Shea T."/>
            <person name="Shenoy N."/>
            <person name="Sisk P."/>
            <person name="Stolte C."/>
            <person name="Sykes S."/>
            <person name="Thomson T."/>
            <person name="Walk T."/>
            <person name="White J."/>
            <person name="Yandava C."/>
            <person name="Izard J."/>
            <person name="Baranova O.V."/>
            <person name="Blanton J.M."/>
            <person name="Tanner A.C."/>
            <person name="Dewhirst F.E."/>
            <person name="Haas B."/>
            <person name="Nusbaum C."/>
            <person name="Birren B."/>
        </authorList>
    </citation>
    <scope>NUCLEOTIDE SEQUENCE [LARGE SCALE GENOMIC DNA]</scope>
    <source>
        <strain evidence="2">1-1 BBBD Race 1</strain>
    </source>
</reference>
<evidence type="ECO:0000256" key="1">
    <source>
        <dbReference type="SAM" id="MobiDB-lite"/>
    </source>
</evidence>
<organism evidence="2">
    <name type="scientific">Puccinia triticina (isolate 1-1 / race 1 (BBBD))</name>
    <name type="common">Brown leaf rust fungus</name>
    <dbReference type="NCBI Taxonomy" id="630390"/>
    <lineage>
        <taxon>Eukaryota</taxon>
        <taxon>Fungi</taxon>
        <taxon>Dikarya</taxon>
        <taxon>Basidiomycota</taxon>
        <taxon>Pucciniomycotina</taxon>
        <taxon>Pucciniomycetes</taxon>
        <taxon>Pucciniales</taxon>
        <taxon>Pucciniaceae</taxon>
        <taxon>Puccinia</taxon>
    </lineage>
</organism>
<feature type="compositionally biased region" description="Low complexity" evidence="1">
    <location>
        <begin position="1"/>
        <end position="19"/>
    </location>
</feature>